<dbReference type="AlphaFoldDB" id="A0AAV7V913"/>
<dbReference type="EMBL" id="JANPWB010000003">
    <property type="protein sequence ID" value="KAJ1198034.1"/>
    <property type="molecule type" value="Genomic_DNA"/>
</dbReference>
<evidence type="ECO:0000313" key="2">
    <source>
        <dbReference type="Proteomes" id="UP001066276"/>
    </source>
</evidence>
<protein>
    <submittedName>
        <fullName evidence="1">Uncharacterized protein</fullName>
    </submittedName>
</protein>
<accession>A0AAV7V913</accession>
<organism evidence="1 2">
    <name type="scientific">Pleurodeles waltl</name>
    <name type="common">Iberian ribbed newt</name>
    <dbReference type="NCBI Taxonomy" id="8319"/>
    <lineage>
        <taxon>Eukaryota</taxon>
        <taxon>Metazoa</taxon>
        <taxon>Chordata</taxon>
        <taxon>Craniata</taxon>
        <taxon>Vertebrata</taxon>
        <taxon>Euteleostomi</taxon>
        <taxon>Amphibia</taxon>
        <taxon>Batrachia</taxon>
        <taxon>Caudata</taxon>
        <taxon>Salamandroidea</taxon>
        <taxon>Salamandridae</taxon>
        <taxon>Pleurodelinae</taxon>
        <taxon>Pleurodeles</taxon>
    </lineage>
</organism>
<reference evidence="1" key="1">
    <citation type="journal article" date="2022" name="bioRxiv">
        <title>Sequencing and chromosome-scale assembly of the giantPleurodeles waltlgenome.</title>
        <authorList>
            <person name="Brown T."/>
            <person name="Elewa A."/>
            <person name="Iarovenko S."/>
            <person name="Subramanian E."/>
            <person name="Araus A.J."/>
            <person name="Petzold A."/>
            <person name="Susuki M."/>
            <person name="Suzuki K.-i.T."/>
            <person name="Hayashi T."/>
            <person name="Toyoda A."/>
            <person name="Oliveira C."/>
            <person name="Osipova E."/>
            <person name="Leigh N.D."/>
            <person name="Simon A."/>
            <person name="Yun M.H."/>
        </authorList>
    </citation>
    <scope>NUCLEOTIDE SEQUENCE</scope>
    <source>
        <strain evidence="1">20211129_DDA</strain>
        <tissue evidence="1">Liver</tissue>
    </source>
</reference>
<proteinExistence type="predicted"/>
<sequence>MPIDDNQDEMCETEMETLPVDGELTLGQDEWDDAMRDDAEYDELKKCISNSEQDPGVLRESLKQYLEVN</sequence>
<dbReference type="Proteomes" id="UP001066276">
    <property type="component" value="Chromosome 2_1"/>
</dbReference>
<keyword evidence="2" id="KW-1185">Reference proteome</keyword>
<comment type="caution">
    <text evidence="1">The sequence shown here is derived from an EMBL/GenBank/DDBJ whole genome shotgun (WGS) entry which is preliminary data.</text>
</comment>
<gene>
    <name evidence="1" type="ORF">NDU88_001878</name>
</gene>
<evidence type="ECO:0000313" key="1">
    <source>
        <dbReference type="EMBL" id="KAJ1198034.1"/>
    </source>
</evidence>
<name>A0AAV7V913_PLEWA</name>